<sequence>MKATAATITTRQTWEVGGGQGRHEVLVAVVSVTTHHVGPEASPRCLVEVEALQGIDTPEGREGEGRENKASGDTRLWAAADEVTKRNSSHKKTETADHFKVRLPRGDAAASDGVRAVMVVEVLEVTERSGGAGGDSRRGTVSGGALALDHRHCGEGKGTE</sequence>
<accession>A0A5B7DG57</accession>
<proteinExistence type="predicted"/>
<evidence type="ECO:0000256" key="1">
    <source>
        <dbReference type="SAM" id="MobiDB-lite"/>
    </source>
</evidence>
<comment type="caution">
    <text evidence="2">The sequence shown here is derived from an EMBL/GenBank/DDBJ whole genome shotgun (WGS) entry which is preliminary data.</text>
</comment>
<protein>
    <submittedName>
        <fullName evidence="2">Uncharacterized protein</fullName>
    </submittedName>
</protein>
<evidence type="ECO:0000313" key="2">
    <source>
        <dbReference type="EMBL" id="MPC20159.1"/>
    </source>
</evidence>
<dbReference type="Proteomes" id="UP000324222">
    <property type="component" value="Unassembled WGS sequence"/>
</dbReference>
<feature type="compositionally biased region" description="Basic and acidic residues" evidence="1">
    <location>
        <begin position="148"/>
        <end position="160"/>
    </location>
</feature>
<name>A0A5B7DG57_PORTR</name>
<organism evidence="2 3">
    <name type="scientific">Portunus trituberculatus</name>
    <name type="common">Swimming crab</name>
    <name type="synonym">Neptunus trituberculatus</name>
    <dbReference type="NCBI Taxonomy" id="210409"/>
    <lineage>
        <taxon>Eukaryota</taxon>
        <taxon>Metazoa</taxon>
        <taxon>Ecdysozoa</taxon>
        <taxon>Arthropoda</taxon>
        <taxon>Crustacea</taxon>
        <taxon>Multicrustacea</taxon>
        <taxon>Malacostraca</taxon>
        <taxon>Eumalacostraca</taxon>
        <taxon>Eucarida</taxon>
        <taxon>Decapoda</taxon>
        <taxon>Pleocyemata</taxon>
        <taxon>Brachyura</taxon>
        <taxon>Eubrachyura</taxon>
        <taxon>Portunoidea</taxon>
        <taxon>Portunidae</taxon>
        <taxon>Portuninae</taxon>
        <taxon>Portunus</taxon>
    </lineage>
</organism>
<evidence type="ECO:0000313" key="3">
    <source>
        <dbReference type="Proteomes" id="UP000324222"/>
    </source>
</evidence>
<dbReference type="EMBL" id="VSRR010000843">
    <property type="protein sequence ID" value="MPC20159.1"/>
    <property type="molecule type" value="Genomic_DNA"/>
</dbReference>
<reference evidence="2 3" key="1">
    <citation type="submission" date="2019-05" db="EMBL/GenBank/DDBJ databases">
        <title>Another draft genome of Portunus trituberculatus and its Hox gene families provides insights of decapod evolution.</title>
        <authorList>
            <person name="Jeong J.-H."/>
            <person name="Song I."/>
            <person name="Kim S."/>
            <person name="Choi T."/>
            <person name="Kim D."/>
            <person name="Ryu S."/>
            <person name="Kim W."/>
        </authorList>
    </citation>
    <scope>NUCLEOTIDE SEQUENCE [LARGE SCALE GENOMIC DNA]</scope>
    <source>
        <tissue evidence="2">Muscle</tissue>
    </source>
</reference>
<gene>
    <name evidence="2" type="ORF">E2C01_013092</name>
</gene>
<dbReference type="AlphaFoldDB" id="A0A5B7DG57"/>
<feature type="region of interest" description="Disordered" evidence="1">
    <location>
        <begin position="126"/>
        <end position="160"/>
    </location>
</feature>
<keyword evidence="3" id="KW-1185">Reference proteome</keyword>